<keyword evidence="3" id="KW-1185">Reference proteome</keyword>
<keyword evidence="1" id="KW-1133">Transmembrane helix</keyword>
<evidence type="ECO:0008006" key="4">
    <source>
        <dbReference type="Google" id="ProtNLM"/>
    </source>
</evidence>
<accession>A0A2S7L158</accession>
<reference evidence="2 3" key="1">
    <citation type="submission" date="2016-11" db="EMBL/GenBank/DDBJ databases">
        <title>Trade-off between light-utilization and light-protection in marine flavobacteria.</title>
        <authorList>
            <person name="Kumagai Y."/>
        </authorList>
    </citation>
    <scope>NUCLEOTIDE SEQUENCE [LARGE SCALE GENOMIC DNA]</scope>
    <source>
        <strain evidence="2 3">ATCC 700397</strain>
    </source>
</reference>
<dbReference type="InterPro" id="IPR021215">
    <property type="entry name" value="DUF2752"/>
</dbReference>
<keyword evidence="1" id="KW-0812">Transmembrane</keyword>
<dbReference type="AlphaFoldDB" id="A0A2S7L158"/>
<keyword evidence="1" id="KW-0472">Membrane</keyword>
<proteinExistence type="predicted"/>
<comment type="caution">
    <text evidence="2">The sequence shown here is derived from an EMBL/GenBank/DDBJ whole genome shotgun (WGS) entry which is preliminary data.</text>
</comment>
<feature type="transmembrane region" description="Helical" evidence="1">
    <location>
        <begin position="65"/>
        <end position="83"/>
    </location>
</feature>
<dbReference type="Pfam" id="PF10825">
    <property type="entry name" value="DUF2752"/>
    <property type="match status" value="1"/>
</dbReference>
<dbReference type="EMBL" id="MQUA01000013">
    <property type="protein sequence ID" value="PQB08621.1"/>
    <property type="molecule type" value="Genomic_DNA"/>
</dbReference>
<evidence type="ECO:0000256" key="1">
    <source>
        <dbReference type="SAM" id="Phobius"/>
    </source>
</evidence>
<name>A0A2S7L158_9FLAO</name>
<evidence type="ECO:0000313" key="2">
    <source>
        <dbReference type="EMBL" id="PQB08621.1"/>
    </source>
</evidence>
<dbReference type="Proteomes" id="UP000239522">
    <property type="component" value="Unassembled WGS sequence"/>
</dbReference>
<organism evidence="2 3">
    <name type="scientific">Polaribacter filamentus</name>
    <dbReference type="NCBI Taxonomy" id="53483"/>
    <lineage>
        <taxon>Bacteria</taxon>
        <taxon>Pseudomonadati</taxon>
        <taxon>Bacteroidota</taxon>
        <taxon>Flavobacteriia</taxon>
        <taxon>Flavobacteriales</taxon>
        <taxon>Flavobacteriaceae</taxon>
    </lineage>
</organism>
<feature type="transmembrane region" description="Helical" evidence="1">
    <location>
        <begin position="31"/>
        <end position="53"/>
    </location>
</feature>
<gene>
    <name evidence="2" type="ORF">BST83_05685</name>
</gene>
<sequence>MLPCLNKKLFGLDCLGCGFQRSLLHVIKGDFVAAFNIYPAIYTLVLMAIFFILNLKFKFKSGKKIIIIFAIINVLIIITSYFIKMKPIFTT</sequence>
<dbReference type="OrthoDB" id="9815897at2"/>
<evidence type="ECO:0000313" key="3">
    <source>
        <dbReference type="Proteomes" id="UP000239522"/>
    </source>
</evidence>
<protein>
    <recommendedName>
        <fullName evidence="4">DUF2752 domain-containing protein</fullName>
    </recommendedName>
</protein>
<dbReference type="RefSeq" id="WP_104810804.1">
    <property type="nucleotide sequence ID" value="NZ_MQUA01000013.1"/>
</dbReference>